<keyword evidence="9" id="KW-0418">Kinase</keyword>
<keyword evidence="12 19" id="KW-0472">Membrane</keyword>
<keyword evidence="4" id="KW-0245">EGF-like domain</keyword>
<evidence type="ECO:0000256" key="19">
    <source>
        <dbReference type="SAM" id="Phobius"/>
    </source>
</evidence>
<dbReference type="Proteomes" id="UP000027138">
    <property type="component" value="Unassembled WGS sequence"/>
</dbReference>
<dbReference type="Gene3D" id="2.90.10.10">
    <property type="entry name" value="Bulb-type lectin domain"/>
    <property type="match status" value="1"/>
</dbReference>
<evidence type="ECO:0000259" key="21">
    <source>
        <dbReference type="PROSITE" id="PS50011"/>
    </source>
</evidence>
<evidence type="ECO:0000313" key="24">
    <source>
        <dbReference type="Proteomes" id="UP000027138"/>
    </source>
</evidence>
<comment type="catalytic activity">
    <reaction evidence="16">
        <text>L-threonyl-[protein] + ATP = O-phospho-L-threonyl-[protein] + ADP + H(+)</text>
        <dbReference type="Rhea" id="RHEA:46608"/>
        <dbReference type="Rhea" id="RHEA-COMP:11060"/>
        <dbReference type="Rhea" id="RHEA-COMP:11605"/>
        <dbReference type="ChEBI" id="CHEBI:15378"/>
        <dbReference type="ChEBI" id="CHEBI:30013"/>
        <dbReference type="ChEBI" id="CHEBI:30616"/>
        <dbReference type="ChEBI" id="CHEBI:61977"/>
        <dbReference type="ChEBI" id="CHEBI:456216"/>
        <dbReference type="EC" id="2.7.11.1"/>
    </reaction>
</comment>
<evidence type="ECO:0000256" key="4">
    <source>
        <dbReference type="ARBA" id="ARBA00022536"/>
    </source>
</evidence>
<dbReference type="PANTHER" id="PTHR47974:SF26">
    <property type="entry name" value="RECEPTOR-LIKE SERINE_THREONINE-PROTEIN KINASE"/>
    <property type="match status" value="1"/>
</dbReference>
<dbReference type="PROSITE" id="PS00107">
    <property type="entry name" value="PROTEIN_KINASE_ATP"/>
    <property type="match status" value="1"/>
</dbReference>
<dbReference type="SMART" id="SM00108">
    <property type="entry name" value="B_lectin"/>
    <property type="match status" value="1"/>
</dbReference>
<feature type="binding site" evidence="18">
    <location>
        <position position="345"/>
    </location>
    <ligand>
        <name>ATP</name>
        <dbReference type="ChEBI" id="CHEBI:30616"/>
    </ligand>
</feature>
<evidence type="ECO:0000256" key="11">
    <source>
        <dbReference type="ARBA" id="ARBA00022989"/>
    </source>
</evidence>
<accession>A0A067K623</accession>
<evidence type="ECO:0000256" key="8">
    <source>
        <dbReference type="ARBA" id="ARBA00022741"/>
    </source>
</evidence>
<dbReference type="InterPro" id="IPR036426">
    <property type="entry name" value="Bulb-type_lectin_dom_sf"/>
</dbReference>
<dbReference type="InterPro" id="IPR017441">
    <property type="entry name" value="Protein_kinase_ATP_BS"/>
</dbReference>
<dbReference type="SMART" id="SM00220">
    <property type="entry name" value="S_TKc"/>
    <property type="match status" value="1"/>
</dbReference>
<protein>
    <recommendedName>
        <fullName evidence="2">non-specific serine/threonine protein kinase</fullName>
        <ecNumber evidence="2">2.7.11.1</ecNumber>
    </recommendedName>
</protein>
<name>A0A067K623_JATCU</name>
<dbReference type="PROSITE" id="PS00108">
    <property type="entry name" value="PROTEIN_KINASE_ST"/>
    <property type="match status" value="1"/>
</dbReference>
<evidence type="ECO:0000256" key="7">
    <source>
        <dbReference type="ARBA" id="ARBA00022729"/>
    </source>
</evidence>
<dbReference type="PROSITE" id="PS50927">
    <property type="entry name" value="BULB_LECTIN"/>
    <property type="match status" value="1"/>
</dbReference>
<keyword evidence="6 19" id="KW-0812">Transmembrane</keyword>
<evidence type="ECO:0000256" key="18">
    <source>
        <dbReference type="PROSITE-ProRule" id="PRU10141"/>
    </source>
</evidence>
<dbReference type="Pfam" id="PF00069">
    <property type="entry name" value="Pkinase"/>
    <property type="match status" value="1"/>
</dbReference>
<dbReference type="AlphaFoldDB" id="A0A067K623"/>
<evidence type="ECO:0000256" key="16">
    <source>
        <dbReference type="ARBA" id="ARBA00047899"/>
    </source>
</evidence>
<keyword evidence="8 18" id="KW-0547">Nucleotide-binding</keyword>
<feature type="chain" id="PRO_5001639244" description="non-specific serine/threonine protein kinase" evidence="20">
    <location>
        <begin position="24"/>
        <end position="567"/>
    </location>
</feature>
<evidence type="ECO:0000259" key="22">
    <source>
        <dbReference type="PROSITE" id="PS50927"/>
    </source>
</evidence>
<keyword evidence="7 20" id="KW-0732">Signal</keyword>
<comment type="subcellular location">
    <subcellularLocation>
        <location evidence="1">Membrane</location>
        <topology evidence="1">Single-pass type I membrane protein</topology>
    </subcellularLocation>
</comment>
<evidence type="ECO:0000256" key="5">
    <source>
        <dbReference type="ARBA" id="ARBA00022679"/>
    </source>
</evidence>
<feature type="transmembrane region" description="Helical" evidence="19">
    <location>
        <begin position="45"/>
        <end position="67"/>
    </location>
</feature>
<keyword evidence="24" id="KW-1185">Reference proteome</keyword>
<dbReference type="GO" id="GO:0016020">
    <property type="term" value="C:membrane"/>
    <property type="evidence" value="ECO:0007669"/>
    <property type="project" value="UniProtKB-SubCell"/>
</dbReference>
<evidence type="ECO:0000256" key="10">
    <source>
        <dbReference type="ARBA" id="ARBA00022840"/>
    </source>
</evidence>
<dbReference type="Gene3D" id="1.10.510.10">
    <property type="entry name" value="Transferase(Phosphotransferase) domain 1"/>
    <property type="match status" value="2"/>
</dbReference>
<dbReference type="Gene3D" id="3.30.200.20">
    <property type="entry name" value="Phosphorylase Kinase, domain 1"/>
    <property type="match status" value="1"/>
</dbReference>
<reference evidence="23 24" key="1">
    <citation type="journal article" date="2014" name="PLoS ONE">
        <title>Global Analysis of Gene Expression Profiles in Physic Nut (Jatropha curcas L.) Seedlings Exposed to Salt Stress.</title>
        <authorList>
            <person name="Zhang L."/>
            <person name="Zhang C."/>
            <person name="Wu P."/>
            <person name="Chen Y."/>
            <person name="Li M."/>
            <person name="Jiang H."/>
            <person name="Wu G."/>
        </authorList>
    </citation>
    <scope>NUCLEOTIDE SEQUENCE [LARGE SCALE GENOMIC DNA]</scope>
    <source>
        <strain evidence="24">cv. GZQX0401</strain>
        <tissue evidence="23">Young leaves</tissue>
    </source>
</reference>
<comment type="catalytic activity">
    <reaction evidence="17">
        <text>L-seryl-[protein] + ATP = O-phospho-L-seryl-[protein] + ADP + H(+)</text>
        <dbReference type="Rhea" id="RHEA:17989"/>
        <dbReference type="Rhea" id="RHEA-COMP:9863"/>
        <dbReference type="Rhea" id="RHEA-COMP:11604"/>
        <dbReference type="ChEBI" id="CHEBI:15378"/>
        <dbReference type="ChEBI" id="CHEBI:29999"/>
        <dbReference type="ChEBI" id="CHEBI:30616"/>
        <dbReference type="ChEBI" id="CHEBI:83421"/>
        <dbReference type="ChEBI" id="CHEBI:456216"/>
        <dbReference type="EC" id="2.7.11.1"/>
    </reaction>
</comment>
<dbReference type="EC" id="2.7.11.1" evidence="2"/>
<sequence>MGISLLFLALSLILSSPLLLSSAFDNLTKDLSFSVEKPNDVLISLRGTFIAGFFTVSINAFCFAIWYNEPFCNNNCTIVWMANGDTPVNGKRSKLILQKSGNLILTDAGKLTVWSTDTVSVSLVIYPLRIMEIFYCRTWKYAKDWSLGCEQEFSLSVSPNETTYVQLTHLEFNGYDFRFFPNYTLDMCKSRCSGRCDCKGFQFRFMKQGYPNDTPYCFMKSLLLNGHHSPNFVGDIYLKVPKISPFDFHSIEEINESNRLNCSGEVIKQLDRVYTKSKANETVRTHQDSDSTTGQDFLQNATGFRRFTYDELKKVTRGFSQEIGRGAGGIIYKGILSDQRVAAVKQLINEASDQGEAEFWAEVSIIGKLNHMNLIEIWGYCAEGKHRLLVYKYMENGPLAENLSSNRLDWEKRFSVALGTAKGLAYLHEECLDWVLHCDVKPQNILLDSDYQPKVSDFGLSRPLKKDNNEVSKLSRIRGTRVTGKNPTAVEDKSLVSWVKETINDATNNVDLRMQMILDAKLGGKYDKIQVEILVGVALKCVEEDKDARPTMKQVVKMLMCNKKDSK</sequence>
<keyword evidence="11 19" id="KW-1133">Transmembrane helix</keyword>
<feature type="signal peptide" evidence="20">
    <location>
        <begin position="1"/>
        <end position="23"/>
    </location>
</feature>
<dbReference type="InterPro" id="IPR000719">
    <property type="entry name" value="Prot_kinase_dom"/>
</dbReference>
<feature type="domain" description="Protein kinase" evidence="21">
    <location>
        <begin position="317"/>
        <end position="567"/>
    </location>
</feature>
<dbReference type="FunFam" id="1.10.510.10:FF:001023">
    <property type="entry name" value="Os07g0541700 protein"/>
    <property type="match status" value="1"/>
</dbReference>
<dbReference type="PANTHER" id="PTHR47974">
    <property type="entry name" value="OS07G0415500 PROTEIN"/>
    <property type="match status" value="1"/>
</dbReference>
<evidence type="ECO:0000256" key="14">
    <source>
        <dbReference type="ARBA" id="ARBA00023170"/>
    </source>
</evidence>
<evidence type="ECO:0000256" key="17">
    <source>
        <dbReference type="ARBA" id="ARBA00048679"/>
    </source>
</evidence>
<keyword evidence="15" id="KW-0325">Glycoprotein</keyword>
<keyword evidence="5" id="KW-0808">Transferase</keyword>
<dbReference type="InterPro" id="IPR011009">
    <property type="entry name" value="Kinase-like_dom_sf"/>
</dbReference>
<evidence type="ECO:0000256" key="2">
    <source>
        <dbReference type="ARBA" id="ARBA00012513"/>
    </source>
</evidence>
<dbReference type="InterPro" id="IPR001480">
    <property type="entry name" value="Bulb-type_lectin_dom"/>
</dbReference>
<dbReference type="GO" id="GO:0004674">
    <property type="term" value="F:protein serine/threonine kinase activity"/>
    <property type="evidence" value="ECO:0007669"/>
    <property type="project" value="UniProtKB-KW"/>
</dbReference>
<dbReference type="FunFam" id="3.30.200.20:FF:000059">
    <property type="entry name" value="S-receptor-like serine/threonine-protein kinase"/>
    <property type="match status" value="1"/>
</dbReference>
<keyword evidence="3" id="KW-0723">Serine/threonine-protein kinase</keyword>
<dbReference type="OrthoDB" id="815736at2759"/>
<organism evidence="23 24">
    <name type="scientific">Jatropha curcas</name>
    <name type="common">Barbados nut</name>
    <dbReference type="NCBI Taxonomy" id="180498"/>
    <lineage>
        <taxon>Eukaryota</taxon>
        <taxon>Viridiplantae</taxon>
        <taxon>Streptophyta</taxon>
        <taxon>Embryophyta</taxon>
        <taxon>Tracheophyta</taxon>
        <taxon>Spermatophyta</taxon>
        <taxon>Magnoliopsida</taxon>
        <taxon>eudicotyledons</taxon>
        <taxon>Gunneridae</taxon>
        <taxon>Pentapetalae</taxon>
        <taxon>rosids</taxon>
        <taxon>fabids</taxon>
        <taxon>Malpighiales</taxon>
        <taxon>Euphorbiaceae</taxon>
        <taxon>Crotonoideae</taxon>
        <taxon>Jatropheae</taxon>
        <taxon>Jatropha</taxon>
    </lineage>
</organism>
<evidence type="ECO:0000256" key="20">
    <source>
        <dbReference type="SAM" id="SignalP"/>
    </source>
</evidence>
<evidence type="ECO:0000256" key="13">
    <source>
        <dbReference type="ARBA" id="ARBA00023157"/>
    </source>
</evidence>
<evidence type="ECO:0000256" key="1">
    <source>
        <dbReference type="ARBA" id="ARBA00004479"/>
    </source>
</evidence>
<dbReference type="SUPFAM" id="SSF56112">
    <property type="entry name" value="Protein kinase-like (PK-like)"/>
    <property type="match status" value="1"/>
</dbReference>
<evidence type="ECO:0000256" key="9">
    <source>
        <dbReference type="ARBA" id="ARBA00022777"/>
    </source>
</evidence>
<dbReference type="EMBL" id="KK914612">
    <property type="protein sequence ID" value="KDP31587.1"/>
    <property type="molecule type" value="Genomic_DNA"/>
</dbReference>
<evidence type="ECO:0000256" key="15">
    <source>
        <dbReference type="ARBA" id="ARBA00023180"/>
    </source>
</evidence>
<proteinExistence type="predicted"/>
<evidence type="ECO:0000256" key="12">
    <source>
        <dbReference type="ARBA" id="ARBA00023136"/>
    </source>
</evidence>
<keyword evidence="13" id="KW-1015">Disulfide bond</keyword>
<dbReference type="PROSITE" id="PS50011">
    <property type="entry name" value="PROTEIN_KINASE_DOM"/>
    <property type="match status" value="1"/>
</dbReference>
<keyword evidence="14" id="KW-0675">Receptor</keyword>
<dbReference type="SUPFAM" id="SSF51110">
    <property type="entry name" value="alpha-D-mannose-specific plant lectins"/>
    <property type="match status" value="1"/>
</dbReference>
<feature type="domain" description="Bulb-type lectin" evidence="22">
    <location>
        <begin position="27"/>
        <end position="152"/>
    </location>
</feature>
<dbReference type="GO" id="GO:0005524">
    <property type="term" value="F:ATP binding"/>
    <property type="evidence" value="ECO:0007669"/>
    <property type="project" value="UniProtKB-UniRule"/>
</dbReference>
<dbReference type="Pfam" id="PF01453">
    <property type="entry name" value="B_lectin"/>
    <property type="match status" value="1"/>
</dbReference>
<evidence type="ECO:0000313" key="23">
    <source>
        <dbReference type="EMBL" id="KDP31587.1"/>
    </source>
</evidence>
<gene>
    <name evidence="23" type="ORF">JCGZ_14812</name>
</gene>
<dbReference type="InterPro" id="IPR008271">
    <property type="entry name" value="Ser/Thr_kinase_AS"/>
</dbReference>
<keyword evidence="10 18" id="KW-0067">ATP-binding</keyword>
<evidence type="ECO:0000256" key="3">
    <source>
        <dbReference type="ARBA" id="ARBA00022527"/>
    </source>
</evidence>
<evidence type="ECO:0000256" key="6">
    <source>
        <dbReference type="ARBA" id="ARBA00022692"/>
    </source>
</evidence>